<feature type="region of interest" description="Disordered" evidence="4">
    <location>
        <begin position="605"/>
        <end position="645"/>
    </location>
</feature>
<gene>
    <name evidence="6" type="ORF">P5673_000752</name>
</gene>
<dbReference type="Proteomes" id="UP001249851">
    <property type="component" value="Unassembled WGS sequence"/>
</dbReference>
<dbReference type="EMBL" id="JARQWQ010000001">
    <property type="protein sequence ID" value="KAK2574565.1"/>
    <property type="molecule type" value="Genomic_DNA"/>
</dbReference>
<feature type="compositionally biased region" description="Polar residues" evidence="4">
    <location>
        <begin position="616"/>
        <end position="640"/>
    </location>
</feature>
<dbReference type="Pfam" id="PF02862">
    <property type="entry name" value="DDHD"/>
    <property type="match status" value="1"/>
</dbReference>
<accession>A0AAD9VI40</accession>
<dbReference type="Pfam" id="PF02121">
    <property type="entry name" value="IP_trans"/>
    <property type="match status" value="1"/>
</dbReference>
<feature type="region of interest" description="Disordered" evidence="4">
    <location>
        <begin position="361"/>
        <end position="400"/>
    </location>
</feature>
<evidence type="ECO:0000259" key="5">
    <source>
        <dbReference type="PROSITE" id="PS51043"/>
    </source>
</evidence>
<dbReference type="SMART" id="SM01127">
    <property type="entry name" value="DDHD"/>
    <property type="match status" value="1"/>
</dbReference>
<dbReference type="FunFam" id="3.40.50.1000:FF:000173">
    <property type="entry name" value="Membrane-associated phosphatidylinositol transfer protein 2"/>
    <property type="match status" value="1"/>
</dbReference>
<evidence type="ECO:0000313" key="6">
    <source>
        <dbReference type="EMBL" id="KAK2574565.1"/>
    </source>
</evidence>
<evidence type="ECO:0000256" key="2">
    <source>
        <dbReference type="ARBA" id="ARBA00022553"/>
    </source>
</evidence>
<sequence>MLIKEYRIPLPMSVEEYRIAQLYMIQKKSRVDSIGEGSGVEILENTPYTDGPGGSGQYTKKIYHIGSHLPGWLKAILPKAALRVEEEAWNAYPYTKMRTTCPFVEKFFVDVETFYLPDAGQQDPVSASEYCEEEDPLFYRSKKTGRGPIKENWLEHYRVDNPPSDVMCAYKLIKVEFKYWGMQNKIEHFIHLGLRRPMLMGHRQAWVWQDEWYGLTMEDIRKLEEETQRILARKMGKLLNPAITRRSSQDRESDQEEGFANEGRGSVVYVQDSNDGIKLETIANGSPQRVGGSVCSAPVAITIQKFGYDAEDQDQVLPDKLTQKSTQCNGMSPEGSVDRRLAQADYLKGYRMSTIETSLELDTDSSRGSMESLDSIASSITDEQSLEKSPRLSRKEPLSKKVSDTSTCSIPASRITNLILVIHGGTQVDASLDPTSRDVDFKLLQEAFEAVVHLHYRGAAGKIALRLVECPAICSKALSLLSQLCPYSESDSDKGSVNSGFTPVSSSFPLSAISLMVSSSPFYNDAVNSMVVAANMVYREFLKSDEGQGFRGEVCLLGDCMGALLAYDALISNENTLQNRTQSFNTAMLSPHSPTGGFNNAETNGSMLRKPRRTSSHTPPCKSNLQNSQHLRLSVSSGNIRENVDPEMDEMIRSPPDEEMEPSGLHSPHPLSKAARLQTFSFENMSLSVDSVDQLLFDFEVSKFFTFGSPIGLVLAYRRFKNGEDRGVPPKPACNQVYNLFHPFDPSASRIEPLIMHQFSNIPAVNVPRYQRFPLGDGQSHLLNNVIGAFPELFVPQPTSPGTQSRSGLAQRDSDLSPGSQGSCDGSDSPQGGVDSDAAAANWWGTKRVDFALYCPEGLQQFPTAVLSPLFHILHGEWDIASVSSPSRRGQTFCPLKPREKWLKRRTAIKIKNLSANHRANDCITLEDQEQTLIARFMYGPLDMVSLSGEKVDVYVMTQPPSGEYVLFDTAVTGSGGKFSFSIPEDKKLPVGIYPFKLVVRGDHTWVDSNLAVLPPKTEAVVFSIDGSFTANVYIRGKDPKVRAGAVDVVRHWQELGFLIIYVTSRLDFQKIKVMSWLAEHNFPYGLVSFCSGISKDIQRHKTEFLRYLVNDCQVQIYAAYGSVKDISVYASIGIKPQQIYTVGKHHPRKYTSQAQFLKDGYATHLTSLSNQSRSAVGNPRLILRRGCFGLPSRLSRTRSKIKRSITDKPSIDSDKESSTLSGSFNYSSFRHTKGRSMSKFDQGY</sequence>
<dbReference type="GO" id="GO:0008525">
    <property type="term" value="F:phosphatidylcholine transporter activity"/>
    <property type="evidence" value="ECO:0007669"/>
    <property type="project" value="TreeGrafter"/>
</dbReference>
<keyword evidence="7" id="KW-1185">Reference proteome</keyword>
<feature type="region of interest" description="Disordered" evidence="4">
    <location>
        <begin position="242"/>
        <end position="264"/>
    </location>
</feature>
<protein>
    <submittedName>
        <fullName evidence="6">Membrane-associated phosphatidylinositol transfer protein 1</fullName>
    </submittedName>
</protein>
<dbReference type="Pfam" id="PF24694">
    <property type="entry name" value="LNS2_PITM1-3"/>
    <property type="match status" value="1"/>
</dbReference>
<dbReference type="InterPro" id="IPR023393">
    <property type="entry name" value="START-like_dom_sf"/>
</dbReference>
<dbReference type="AlphaFoldDB" id="A0AAD9VI40"/>
<dbReference type="SMART" id="SM00775">
    <property type="entry name" value="LNS2"/>
    <property type="match status" value="1"/>
</dbReference>
<organism evidence="6 7">
    <name type="scientific">Acropora cervicornis</name>
    <name type="common">Staghorn coral</name>
    <dbReference type="NCBI Taxonomy" id="6130"/>
    <lineage>
        <taxon>Eukaryota</taxon>
        <taxon>Metazoa</taxon>
        <taxon>Cnidaria</taxon>
        <taxon>Anthozoa</taxon>
        <taxon>Hexacorallia</taxon>
        <taxon>Scleractinia</taxon>
        <taxon>Astrocoeniina</taxon>
        <taxon>Acroporidae</taxon>
        <taxon>Acropora</taxon>
    </lineage>
</organism>
<dbReference type="InterPro" id="IPR055261">
    <property type="entry name" value="PI_transfer_N"/>
</dbReference>
<dbReference type="PANTHER" id="PTHR10658">
    <property type="entry name" value="PHOSPHATIDYLINOSITOL TRANSFER PROTEIN"/>
    <property type="match status" value="1"/>
</dbReference>
<dbReference type="GO" id="GO:0005737">
    <property type="term" value="C:cytoplasm"/>
    <property type="evidence" value="ECO:0007669"/>
    <property type="project" value="TreeGrafter"/>
</dbReference>
<feature type="compositionally biased region" description="Basic and acidic residues" evidence="4">
    <location>
        <begin position="1205"/>
        <end position="1218"/>
    </location>
</feature>
<dbReference type="Gene3D" id="3.30.530.20">
    <property type="match status" value="1"/>
</dbReference>
<reference evidence="6" key="1">
    <citation type="journal article" date="2023" name="G3 (Bethesda)">
        <title>Whole genome assembly and annotation of the endangered Caribbean coral Acropora cervicornis.</title>
        <authorList>
            <person name="Selwyn J.D."/>
            <person name="Vollmer S.V."/>
        </authorList>
    </citation>
    <scope>NUCLEOTIDE SEQUENCE</scope>
    <source>
        <strain evidence="6">K2</strain>
    </source>
</reference>
<evidence type="ECO:0000256" key="3">
    <source>
        <dbReference type="ARBA" id="ARBA00022837"/>
    </source>
</evidence>
<comment type="similarity">
    <text evidence="1">Belongs to the PtdIns transfer protein family. PI transfer class IIA subfamily.</text>
</comment>
<dbReference type="GO" id="GO:0046872">
    <property type="term" value="F:metal ion binding"/>
    <property type="evidence" value="ECO:0007669"/>
    <property type="project" value="InterPro"/>
</dbReference>
<feature type="region of interest" description="Disordered" evidence="4">
    <location>
        <begin position="1200"/>
        <end position="1231"/>
    </location>
</feature>
<keyword evidence="2" id="KW-0597">Phosphoprotein</keyword>
<feature type="domain" description="DDHD" evidence="5">
    <location>
        <begin position="697"/>
        <end position="891"/>
    </location>
</feature>
<keyword evidence="3" id="KW-0106">Calcium</keyword>
<dbReference type="InterPro" id="IPR036412">
    <property type="entry name" value="HAD-like_sf"/>
</dbReference>
<feature type="compositionally biased region" description="Polar residues" evidence="4">
    <location>
        <begin position="817"/>
        <end position="830"/>
    </location>
</feature>
<feature type="region of interest" description="Disordered" evidence="4">
    <location>
        <begin position="797"/>
        <end position="837"/>
    </location>
</feature>
<dbReference type="InterPro" id="IPR001666">
    <property type="entry name" value="PI_transfer"/>
</dbReference>
<evidence type="ECO:0000256" key="4">
    <source>
        <dbReference type="SAM" id="MobiDB-lite"/>
    </source>
</evidence>
<dbReference type="InterPro" id="IPR004177">
    <property type="entry name" value="DDHD_dom"/>
</dbReference>
<evidence type="ECO:0000256" key="1">
    <source>
        <dbReference type="ARBA" id="ARBA00010316"/>
    </source>
</evidence>
<dbReference type="GO" id="GO:0031210">
    <property type="term" value="F:phosphatidylcholine binding"/>
    <property type="evidence" value="ECO:0007669"/>
    <property type="project" value="TreeGrafter"/>
</dbReference>
<feature type="compositionally biased region" description="Basic and acidic residues" evidence="4">
    <location>
        <begin position="385"/>
        <end position="400"/>
    </location>
</feature>
<dbReference type="GO" id="GO:0008526">
    <property type="term" value="F:phosphatidylinositol transfer activity"/>
    <property type="evidence" value="ECO:0007669"/>
    <property type="project" value="TreeGrafter"/>
</dbReference>
<reference evidence="6" key="2">
    <citation type="journal article" date="2023" name="Science">
        <title>Genomic signatures of disease resistance in endangered staghorn corals.</title>
        <authorList>
            <person name="Vollmer S.V."/>
            <person name="Selwyn J.D."/>
            <person name="Despard B.A."/>
            <person name="Roesel C.L."/>
        </authorList>
    </citation>
    <scope>NUCLEOTIDE SEQUENCE</scope>
    <source>
        <strain evidence="6">K2</strain>
    </source>
</reference>
<dbReference type="PANTHER" id="PTHR10658:SF81">
    <property type="entry name" value="PROTEIN RETINAL DEGENERATION B"/>
    <property type="match status" value="1"/>
</dbReference>
<proteinExistence type="inferred from homology"/>
<dbReference type="PRINTS" id="PR00391">
    <property type="entry name" value="PITRANSFER"/>
</dbReference>
<dbReference type="GO" id="GO:0035091">
    <property type="term" value="F:phosphatidylinositol binding"/>
    <property type="evidence" value="ECO:0007669"/>
    <property type="project" value="TreeGrafter"/>
</dbReference>
<comment type="caution">
    <text evidence="6">The sequence shown here is derived from an EMBL/GenBank/DDBJ whole genome shotgun (WGS) entry which is preliminary data.</text>
</comment>
<dbReference type="Pfam" id="PF24695">
    <property type="entry name" value="PITM1-3"/>
    <property type="match status" value="1"/>
</dbReference>
<dbReference type="InterPro" id="IPR031315">
    <property type="entry name" value="LNS2/PITP"/>
</dbReference>
<dbReference type="PROSITE" id="PS51043">
    <property type="entry name" value="DDHD"/>
    <property type="match status" value="1"/>
</dbReference>
<dbReference type="SUPFAM" id="SSF56784">
    <property type="entry name" value="HAD-like"/>
    <property type="match status" value="1"/>
</dbReference>
<dbReference type="SUPFAM" id="SSF55961">
    <property type="entry name" value="Bet v1-like"/>
    <property type="match status" value="1"/>
</dbReference>
<feature type="compositionally biased region" description="Polar residues" evidence="4">
    <location>
        <begin position="1219"/>
        <end position="1230"/>
    </location>
</feature>
<evidence type="ECO:0000313" key="7">
    <source>
        <dbReference type="Proteomes" id="UP001249851"/>
    </source>
</evidence>
<name>A0AAD9VI40_ACRCE</name>